<keyword evidence="2" id="KW-1185">Reference proteome</keyword>
<name>A0AAD7HS94_9AGAR</name>
<organism evidence="1 2">
    <name type="scientific">Mycena metata</name>
    <dbReference type="NCBI Taxonomy" id="1033252"/>
    <lineage>
        <taxon>Eukaryota</taxon>
        <taxon>Fungi</taxon>
        <taxon>Dikarya</taxon>
        <taxon>Basidiomycota</taxon>
        <taxon>Agaricomycotina</taxon>
        <taxon>Agaricomycetes</taxon>
        <taxon>Agaricomycetidae</taxon>
        <taxon>Agaricales</taxon>
        <taxon>Marasmiineae</taxon>
        <taxon>Mycenaceae</taxon>
        <taxon>Mycena</taxon>
    </lineage>
</organism>
<accession>A0AAD7HS94</accession>
<comment type="caution">
    <text evidence="1">The sequence shown here is derived from an EMBL/GenBank/DDBJ whole genome shotgun (WGS) entry which is preliminary data.</text>
</comment>
<dbReference type="AlphaFoldDB" id="A0AAD7HS94"/>
<proteinExistence type="predicted"/>
<evidence type="ECO:0000313" key="2">
    <source>
        <dbReference type="Proteomes" id="UP001215598"/>
    </source>
</evidence>
<dbReference type="Proteomes" id="UP001215598">
    <property type="component" value="Unassembled WGS sequence"/>
</dbReference>
<protein>
    <submittedName>
        <fullName evidence="1">Uncharacterized protein</fullName>
    </submittedName>
</protein>
<reference evidence="1" key="1">
    <citation type="submission" date="2023-03" db="EMBL/GenBank/DDBJ databases">
        <title>Massive genome expansion in bonnet fungi (Mycena s.s.) driven by repeated elements and novel gene families across ecological guilds.</title>
        <authorList>
            <consortium name="Lawrence Berkeley National Laboratory"/>
            <person name="Harder C.B."/>
            <person name="Miyauchi S."/>
            <person name="Viragh M."/>
            <person name="Kuo A."/>
            <person name="Thoen E."/>
            <person name="Andreopoulos B."/>
            <person name="Lu D."/>
            <person name="Skrede I."/>
            <person name="Drula E."/>
            <person name="Henrissat B."/>
            <person name="Morin E."/>
            <person name="Kohler A."/>
            <person name="Barry K."/>
            <person name="LaButti K."/>
            <person name="Morin E."/>
            <person name="Salamov A."/>
            <person name="Lipzen A."/>
            <person name="Mereny Z."/>
            <person name="Hegedus B."/>
            <person name="Baldrian P."/>
            <person name="Stursova M."/>
            <person name="Weitz H."/>
            <person name="Taylor A."/>
            <person name="Grigoriev I.V."/>
            <person name="Nagy L.G."/>
            <person name="Martin F."/>
            <person name="Kauserud H."/>
        </authorList>
    </citation>
    <scope>NUCLEOTIDE SEQUENCE</scope>
    <source>
        <strain evidence="1">CBHHK182m</strain>
    </source>
</reference>
<sequence>MQLPALNVSAAAAFSAIVRLTPDGFLCPSHSAFIPLSVICPVPPTSPSTPPLLPRACILTTVANAILTLANLPFIHDSTFTQVATLICNQALLNLNPLKAPAIRNSIKLGTTNQRAQSVFNYPQVDFMFAPSSTIYLALPQISSGGRDNIFVSLRGRAAGGSRVTSSLISDAGLAEFSCLQVGIV</sequence>
<evidence type="ECO:0000313" key="1">
    <source>
        <dbReference type="EMBL" id="KAJ7726213.1"/>
    </source>
</evidence>
<gene>
    <name evidence="1" type="ORF">B0H16DRAFT_1471470</name>
</gene>
<dbReference type="EMBL" id="JARKIB010000188">
    <property type="protein sequence ID" value="KAJ7726213.1"/>
    <property type="molecule type" value="Genomic_DNA"/>
</dbReference>